<dbReference type="AlphaFoldDB" id="A0A6G9YIA6"/>
<dbReference type="PANTHER" id="PTHR30055">
    <property type="entry name" value="HTH-TYPE TRANSCRIPTIONAL REGULATOR RUTR"/>
    <property type="match status" value="1"/>
</dbReference>
<organism evidence="7 8">
    <name type="scientific">Nocardia arthritidis</name>
    <dbReference type="NCBI Taxonomy" id="228602"/>
    <lineage>
        <taxon>Bacteria</taxon>
        <taxon>Bacillati</taxon>
        <taxon>Actinomycetota</taxon>
        <taxon>Actinomycetes</taxon>
        <taxon>Mycobacteriales</taxon>
        <taxon>Nocardiaceae</taxon>
        <taxon>Nocardia</taxon>
    </lineage>
</organism>
<protein>
    <submittedName>
        <fullName evidence="7">TetR family transcriptional regulator</fullName>
    </submittedName>
</protein>
<evidence type="ECO:0000256" key="2">
    <source>
        <dbReference type="ARBA" id="ARBA00023125"/>
    </source>
</evidence>
<dbReference type="PANTHER" id="PTHR30055:SF234">
    <property type="entry name" value="HTH-TYPE TRANSCRIPTIONAL REGULATOR BETI"/>
    <property type="match status" value="1"/>
</dbReference>
<sequence length="247" mass="27613">MPSPRPCAGWPAGRWPPPRPERWTVPKADSGPAQPSDEPTRPRRRYAKRLQPADRREQLLDAALRIITTGGFAEVTIAAVAERGGVTRPVVYDSFGNRDELLRELIDRETARLRDAVVHALDDESTEPGADPHEAIAIALARFLTAVRGMPDTWRLVYFPIDGVPPPLRERIRKARDELRIPLRRLVGEWLADRPAGEGAEEVDLDVLVEVVQAGVHTVTRLALDRPEQFGVPRLLTVLDLLLHEAQ</sequence>
<dbReference type="Pfam" id="PF00440">
    <property type="entry name" value="TetR_N"/>
    <property type="match status" value="1"/>
</dbReference>
<evidence type="ECO:0000259" key="6">
    <source>
        <dbReference type="PROSITE" id="PS50977"/>
    </source>
</evidence>
<dbReference type="InterPro" id="IPR001647">
    <property type="entry name" value="HTH_TetR"/>
</dbReference>
<dbReference type="Gene3D" id="1.10.357.10">
    <property type="entry name" value="Tetracycline Repressor, domain 2"/>
    <property type="match status" value="1"/>
</dbReference>
<dbReference type="SUPFAM" id="SSF46689">
    <property type="entry name" value="Homeodomain-like"/>
    <property type="match status" value="1"/>
</dbReference>
<accession>A0A6G9YIA6</accession>
<reference evidence="7 8" key="1">
    <citation type="journal article" date="2019" name="ACS Chem. Biol.">
        <title>Identification and Mobilization of a Cryptic Antibiotic Biosynthesis Gene Locus from a Human-Pathogenic Nocardia Isolate.</title>
        <authorList>
            <person name="Herisse M."/>
            <person name="Ishida K."/>
            <person name="Porter J.L."/>
            <person name="Howden B."/>
            <person name="Hertweck C."/>
            <person name="Stinear T.P."/>
            <person name="Pidot S.J."/>
        </authorList>
    </citation>
    <scope>NUCLEOTIDE SEQUENCE [LARGE SCALE GENOMIC DNA]</scope>
    <source>
        <strain evidence="7 8">AUSMDU00012717</strain>
    </source>
</reference>
<feature type="DNA-binding region" description="H-T-H motif" evidence="4">
    <location>
        <begin position="76"/>
        <end position="95"/>
    </location>
</feature>
<evidence type="ECO:0000313" key="7">
    <source>
        <dbReference type="EMBL" id="QIS13035.1"/>
    </source>
</evidence>
<dbReference type="PROSITE" id="PS50977">
    <property type="entry name" value="HTH_TETR_2"/>
    <property type="match status" value="1"/>
</dbReference>
<dbReference type="InterPro" id="IPR050109">
    <property type="entry name" value="HTH-type_TetR-like_transc_reg"/>
</dbReference>
<dbReference type="GO" id="GO:0000976">
    <property type="term" value="F:transcription cis-regulatory region binding"/>
    <property type="evidence" value="ECO:0007669"/>
    <property type="project" value="TreeGrafter"/>
</dbReference>
<evidence type="ECO:0000313" key="8">
    <source>
        <dbReference type="Proteomes" id="UP000503540"/>
    </source>
</evidence>
<keyword evidence="2 4" id="KW-0238">DNA-binding</keyword>
<feature type="domain" description="HTH tetR-type" evidence="6">
    <location>
        <begin position="53"/>
        <end position="113"/>
    </location>
</feature>
<proteinExistence type="predicted"/>
<gene>
    <name evidence="7" type="ORF">F5544_25905</name>
</gene>
<dbReference type="PRINTS" id="PR00455">
    <property type="entry name" value="HTHTETR"/>
</dbReference>
<name>A0A6G9YIA6_9NOCA</name>
<evidence type="ECO:0000256" key="5">
    <source>
        <dbReference type="SAM" id="MobiDB-lite"/>
    </source>
</evidence>
<dbReference type="GO" id="GO:0003700">
    <property type="term" value="F:DNA-binding transcription factor activity"/>
    <property type="evidence" value="ECO:0007669"/>
    <property type="project" value="TreeGrafter"/>
</dbReference>
<evidence type="ECO:0000256" key="1">
    <source>
        <dbReference type="ARBA" id="ARBA00023015"/>
    </source>
</evidence>
<dbReference type="InterPro" id="IPR009057">
    <property type="entry name" value="Homeodomain-like_sf"/>
</dbReference>
<evidence type="ECO:0000256" key="3">
    <source>
        <dbReference type="ARBA" id="ARBA00023163"/>
    </source>
</evidence>
<keyword evidence="1" id="KW-0805">Transcription regulation</keyword>
<dbReference type="KEGG" id="nah:F5544_25905"/>
<evidence type="ECO:0000256" key="4">
    <source>
        <dbReference type="PROSITE-ProRule" id="PRU00335"/>
    </source>
</evidence>
<dbReference type="EMBL" id="CP046172">
    <property type="protein sequence ID" value="QIS13035.1"/>
    <property type="molecule type" value="Genomic_DNA"/>
</dbReference>
<dbReference type="Proteomes" id="UP000503540">
    <property type="component" value="Chromosome"/>
</dbReference>
<keyword evidence="8" id="KW-1185">Reference proteome</keyword>
<keyword evidence="3" id="KW-0804">Transcription</keyword>
<feature type="region of interest" description="Disordered" evidence="5">
    <location>
        <begin position="1"/>
        <end position="52"/>
    </location>
</feature>